<dbReference type="RefSeq" id="WP_094569200.1">
    <property type="nucleotide sequence ID" value="NZ_CP022743.1"/>
</dbReference>
<dbReference type="Pfam" id="PF06057">
    <property type="entry name" value="VirJ"/>
    <property type="match status" value="1"/>
</dbReference>
<evidence type="ECO:0000313" key="4">
    <source>
        <dbReference type="Proteomes" id="UP000215002"/>
    </source>
</evidence>
<name>A0A223NRV7_9SPHI</name>
<gene>
    <name evidence="3" type="ORF">MuYL_0735</name>
</gene>
<keyword evidence="1" id="KW-0732">Signal</keyword>
<dbReference type="EMBL" id="CP022743">
    <property type="protein sequence ID" value="ASU32635.1"/>
    <property type="molecule type" value="Genomic_DNA"/>
</dbReference>
<dbReference type="InterPro" id="IPR029058">
    <property type="entry name" value="AB_hydrolase_fold"/>
</dbReference>
<dbReference type="SUPFAM" id="SSF53474">
    <property type="entry name" value="alpha/beta-Hydrolases"/>
    <property type="match status" value="1"/>
</dbReference>
<dbReference type="Proteomes" id="UP000215002">
    <property type="component" value="Chromosome"/>
</dbReference>
<evidence type="ECO:0000313" key="3">
    <source>
        <dbReference type="EMBL" id="ASU32635.1"/>
    </source>
</evidence>
<dbReference type="Gene3D" id="3.40.50.1820">
    <property type="entry name" value="alpha/beta hydrolase"/>
    <property type="match status" value="1"/>
</dbReference>
<keyword evidence="4" id="KW-1185">Reference proteome</keyword>
<evidence type="ECO:0000259" key="2">
    <source>
        <dbReference type="Pfam" id="PF06057"/>
    </source>
</evidence>
<dbReference type="AlphaFoldDB" id="A0A223NRV7"/>
<evidence type="ECO:0000256" key="1">
    <source>
        <dbReference type="SAM" id="SignalP"/>
    </source>
</evidence>
<accession>A0A223NRV7</accession>
<feature type="domain" description="Bacterial virulence" evidence="2">
    <location>
        <begin position="50"/>
        <end position="231"/>
    </location>
</feature>
<dbReference type="InterPro" id="IPR011225">
    <property type="entry name" value="IV_sec_VirJ"/>
</dbReference>
<organism evidence="3 4">
    <name type="scientific">Mucilaginibacter xinganensis</name>
    <dbReference type="NCBI Taxonomy" id="1234841"/>
    <lineage>
        <taxon>Bacteria</taxon>
        <taxon>Pseudomonadati</taxon>
        <taxon>Bacteroidota</taxon>
        <taxon>Sphingobacteriia</taxon>
        <taxon>Sphingobacteriales</taxon>
        <taxon>Sphingobacteriaceae</taxon>
        <taxon>Mucilaginibacter</taxon>
    </lineage>
</organism>
<feature type="signal peptide" evidence="1">
    <location>
        <begin position="1"/>
        <end position="23"/>
    </location>
</feature>
<dbReference type="KEGG" id="muc:MuYL_0735"/>
<protein>
    <recommendedName>
        <fullName evidence="2">Bacterial virulence domain-containing protein</fullName>
    </recommendedName>
</protein>
<feature type="chain" id="PRO_5013256935" description="Bacterial virulence domain-containing protein" evidence="1">
    <location>
        <begin position="24"/>
        <end position="235"/>
    </location>
</feature>
<dbReference type="InterPro" id="IPR010333">
    <property type="entry name" value="VirJ"/>
</dbReference>
<dbReference type="OrthoDB" id="641022at2"/>
<reference evidence="3 4" key="1">
    <citation type="submission" date="2017-08" db="EMBL/GenBank/DDBJ databases">
        <title>Complete genome sequence of Mucilaginibacter sp. strain BJC16-A31.</title>
        <authorList>
            <consortium name="Henan University of Science and Technology"/>
            <person name="You X."/>
        </authorList>
    </citation>
    <scope>NUCLEOTIDE SEQUENCE [LARGE SCALE GENOMIC DNA]</scope>
    <source>
        <strain evidence="3 4">BJC16-A31</strain>
    </source>
</reference>
<dbReference type="PIRSF" id="PIRSF029063">
    <property type="entry name" value="IV_sec_VirJ"/>
    <property type="match status" value="1"/>
</dbReference>
<proteinExistence type="predicted"/>
<sequence length="235" mass="26528">MKRFKFIILLLLAGTLCTGNVNATIPEYFGSTLITDLPIIITKAKTDKEDKLVLFISGDGGWNKFSQKLADSYALNGFPVIGLNSFKYFWKKKTPQETANDIAELLNKYANEWHKKKIIICGFSFGADVAPFIYQRLPDNLKNKTVLVQLISPSSFTDFEIHVMDLLSSNNSVRSMNIASEIKLMDLPVVCYYGDLEKDKPLGDLKKANLKVVILKGDHHYEKSYPEIAKINLLL</sequence>